<sequence length="117" mass="14207">MNKEEVSQKYQIPVSLLDEYESWGLCNVVKFVMGEWQYDDQDIERLSTIMALHDMGFKNDEIEKYMRLLLETKNSADEIIQLLTKKRQNKLDQIHFQEKQLERIDYLRYKIKKSQEK</sequence>
<dbReference type="InterPro" id="IPR000551">
    <property type="entry name" value="MerR-type_HTH_dom"/>
</dbReference>
<dbReference type="KEGG" id="lft:FG051_03085"/>
<accession>A0A5B7T0R6</accession>
<dbReference type="AlphaFoldDB" id="A0A5B7T0R6"/>
<evidence type="ECO:0000313" key="3">
    <source>
        <dbReference type="Proteomes" id="UP000310673"/>
    </source>
</evidence>
<reference evidence="2 3" key="1">
    <citation type="submission" date="2019-05" db="EMBL/GenBank/DDBJ databases">
        <title>Genome Sequence of Lactobacillus futsaii Y97, a Potential Probiotic Strain Isolated from the Futsai of Taiwan.</title>
        <authorList>
            <person name="Du X."/>
        </authorList>
    </citation>
    <scope>NUCLEOTIDE SEQUENCE [LARGE SCALE GENOMIC DNA]</scope>
    <source>
        <strain evidence="2 3">Y97</strain>
    </source>
</reference>
<dbReference type="Gene3D" id="1.10.1660.10">
    <property type="match status" value="1"/>
</dbReference>
<gene>
    <name evidence="2" type="ORF">FG051_03085</name>
</gene>
<dbReference type="SUPFAM" id="SSF46955">
    <property type="entry name" value="Putative DNA-binding domain"/>
    <property type="match status" value="1"/>
</dbReference>
<dbReference type="RefSeq" id="WP_057812228.1">
    <property type="nucleotide sequence ID" value="NZ_CP040736.1"/>
</dbReference>
<dbReference type="Proteomes" id="UP000310673">
    <property type="component" value="Chromosome"/>
</dbReference>
<dbReference type="InterPro" id="IPR009061">
    <property type="entry name" value="DNA-bd_dom_put_sf"/>
</dbReference>
<name>A0A5B7T0R6_9LACO</name>
<dbReference type="GO" id="GO:0006355">
    <property type="term" value="P:regulation of DNA-templated transcription"/>
    <property type="evidence" value="ECO:0007669"/>
    <property type="project" value="InterPro"/>
</dbReference>
<proteinExistence type="predicted"/>
<dbReference type="STRING" id="1423818.FC88_GL000605"/>
<organism evidence="2 3">
    <name type="scientific">Companilactobacillus futsaii</name>
    <dbReference type="NCBI Taxonomy" id="938155"/>
    <lineage>
        <taxon>Bacteria</taxon>
        <taxon>Bacillati</taxon>
        <taxon>Bacillota</taxon>
        <taxon>Bacilli</taxon>
        <taxon>Lactobacillales</taxon>
        <taxon>Lactobacillaceae</taxon>
        <taxon>Companilactobacillus</taxon>
    </lineage>
</organism>
<dbReference type="Pfam" id="PF13411">
    <property type="entry name" value="MerR_1"/>
    <property type="match status" value="1"/>
</dbReference>
<evidence type="ECO:0000259" key="1">
    <source>
        <dbReference type="Pfam" id="PF13411"/>
    </source>
</evidence>
<dbReference type="GO" id="GO:0003677">
    <property type="term" value="F:DNA binding"/>
    <property type="evidence" value="ECO:0007669"/>
    <property type="project" value="InterPro"/>
</dbReference>
<dbReference type="EMBL" id="CP040736">
    <property type="protein sequence ID" value="QCX24149.1"/>
    <property type="molecule type" value="Genomic_DNA"/>
</dbReference>
<feature type="domain" description="HTH merR-type" evidence="1">
    <location>
        <begin position="4"/>
        <end position="67"/>
    </location>
</feature>
<evidence type="ECO:0000313" key="2">
    <source>
        <dbReference type="EMBL" id="QCX24149.1"/>
    </source>
</evidence>
<protein>
    <submittedName>
        <fullName evidence="2">MerR family transcriptional regulator</fullName>
    </submittedName>
</protein>